<dbReference type="SMART" id="SM00034">
    <property type="entry name" value="CLECT"/>
    <property type="match status" value="1"/>
</dbReference>
<dbReference type="InterPro" id="IPR033992">
    <property type="entry name" value="NKR-like_CTLD"/>
</dbReference>
<dbReference type="InterPro" id="IPR050828">
    <property type="entry name" value="C-type_lectin/matrix_domain"/>
</dbReference>
<dbReference type="Proteomes" id="UP000269221">
    <property type="component" value="Unassembled WGS sequence"/>
</dbReference>
<dbReference type="GO" id="GO:0005886">
    <property type="term" value="C:plasma membrane"/>
    <property type="evidence" value="ECO:0007669"/>
    <property type="project" value="UniProtKB-SubCell"/>
</dbReference>
<organism evidence="5 6">
    <name type="scientific">Hirundo rustica rustica</name>
    <dbReference type="NCBI Taxonomy" id="333673"/>
    <lineage>
        <taxon>Eukaryota</taxon>
        <taxon>Metazoa</taxon>
        <taxon>Chordata</taxon>
        <taxon>Craniata</taxon>
        <taxon>Vertebrata</taxon>
        <taxon>Euteleostomi</taxon>
        <taxon>Archelosauria</taxon>
        <taxon>Archosauria</taxon>
        <taxon>Dinosauria</taxon>
        <taxon>Saurischia</taxon>
        <taxon>Theropoda</taxon>
        <taxon>Coelurosauria</taxon>
        <taxon>Aves</taxon>
        <taxon>Neognathae</taxon>
        <taxon>Neoaves</taxon>
        <taxon>Telluraves</taxon>
        <taxon>Australaves</taxon>
        <taxon>Passeriformes</taxon>
        <taxon>Sylvioidea</taxon>
        <taxon>Hirundinidae</taxon>
        <taxon>Hirundo</taxon>
    </lineage>
</organism>
<dbReference type="PANTHER" id="PTHR45710:SF26">
    <property type="entry name" value="RH26557P"/>
    <property type="match status" value="1"/>
</dbReference>
<evidence type="ECO:0000256" key="2">
    <source>
        <dbReference type="ARBA" id="ARBA00022734"/>
    </source>
</evidence>
<dbReference type="CDD" id="cd03593">
    <property type="entry name" value="CLECT_NK_receptors_like"/>
    <property type="match status" value="1"/>
</dbReference>
<dbReference type="InterPro" id="IPR016187">
    <property type="entry name" value="CTDL_fold"/>
</dbReference>
<accession>A0A3M0KFJ9</accession>
<dbReference type="Pfam" id="PF00059">
    <property type="entry name" value="Lectin_C"/>
    <property type="match status" value="1"/>
</dbReference>
<evidence type="ECO:0000259" key="4">
    <source>
        <dbReference type="PROSITE" id="PS50041"/>
    </source>
</evidence>
<evidence type="ECO:0000256" key="1">
    <source>
        <dbReference type="ARBA" id="ARBA00004401"/>
    </source>
</evidence>
<keyword evidence="6" id="KW-1185">Reference proteome</keyword>
<keyword evidence="3" id="KW-1133">Transmembrane helix</keyword>
<dbReference type="SUPFAM" id="SSF56436">
    <property type="entry name" value="C-type lectin-like"/>
    <property type="match status" value="1"/>
</dbReference>
<evidence type="ECO:0000256" key="3">
    <source>
        <dbReference type="SAM" id="Phobius"/>
    </source>
</evidence>
<dbReference type="EMBL" id="QRBI01000108">
    <property type="protein sequence ID" value="RMC11825.1"/>
    <property type="molecule type" value="Genomic_DNA"/>
</dbReference>
<evidence type="ECO:0000313" key="6">
    <source>
        <dbReference type="Proteomes" id="UP000269221"/>
    </source>
</evidence>
<gene>
    <name evidence="5" type="ORF">DUI87_11951</name>
</gene>
<comment type="subcellular location">
    <subcellularLocation>
        <location evidence="1">Cell membrane</location>
        <topology evidence="1">Single-pass type II membrane protein</topology>
    </subcellularLocation>
</comment>
<evidence type="ECO:0000313" key="5">
    <source>
        <dbReference type="EMBL" id="RMC11825.1"/>
    </source>
</evidence>
<feature type="domain" description="C-type lectin" evidence="4">
    <location>
        <begin position="85"/>
        <end position="186"/>
    </location>
</feature>
<dbReference type="InterPro" id="IPR001304">
    <property type="entry name" value="C-type_lectin-like"/>
</dbReference>
<dbReference type="GO" id="GO:0030246">
    <property type="term" value="F:carbohydrate binding"/>
    <property type="evidence" value="ECO:0007669"/>
    <property type="project" value="UniProtKB-KW"/>
</dbReference>
<keyword evidence="3" id="KW-0472">Membrane</keyword>
<dbReference type="InterPro" id="IPR016186">
    <property type="entry name" value="C-type_lectin-like/link_sf"/>
</dbReference>
<dbReference type="Gene3D" id="3.10.100.10">
    <property type="entry name" value="Mannose-Binding Protein A, subunit A"/>
    <property type="match status" value="1"/>
</dbReference>
<feature type="transmembrane region" description="Helical" evidence="3">
    <location>
        <begin position="38"/>
        <end position="59"/>
    </location>
</feature>
<reference evidence="5 6" key="1">
    <citation type="submission" date="2018-07" db="EMBL/GenBank/DDBJ databases">
        <title>A high quality draft genome assembly of the barn swallow (H. rustica rustica).</title>
        <authorList>
            <person name="Formenti G."/>
            <person name="Chiara M."/>
            <person name="Poveda L."/>
            <person name="Francoijs K.-J."/>
            <person name="Bonisoli-Alquati A."/>
            <person name="Canova L."/>
            <person name="Gianfranceschi L."/>
            <person name="Horner D.S."/>
            <person name="Saino N."/>
        </authorList>
    </citation>
    <scope>NUCLEOTIDE SEQUENCE [LARGE SCALE GENOMIC DNA]</scope>
    <source>
        <strain evidence="5">Chelidonia</strain>
        <tissue evidence="5">Blood</tissue>
    </source>
</reference>
<proteinExistence type="predicted"/>
<keyword evidence="2" id="KW-0430">Lectin</keyword>
<dbReference type="OrthoDB" id="10059571at2759"/>
<sequence length="192" mass="21304">MKTTPNSWALQQMIEFPGPDSSVSRGLQAGKWFRSHPVVVLVLTVLVFLVLALLVALAVQSAPQVPVPAATPLLVLGCPSGWVGYNGVCYYFSWDYGTWDQGQERCSELGASLAIVKDMHMDLLFRLRGNVDFWLGLRRRGERLQWGDGSDFSSWVPVLGDSECVYLADNEFRSESCSNQQPYLCSKAQAPL</sequence>
<comment type="caution">
    <text evidence="5">The sequence shown here is derived from an EMBL/GenBank/DDBJ whole genome shotgun (WGS) entry which is preliminary data.</text>
</comment>
<keyword evidence="3" id="KW-0812">Transmembrane</keyword>
<dbReference type="AlphaFoldDB" id="A0A3M0KFJ9"/>
<dbReference type="STRING" id="333673.A0A3M0KFJ9"/>
<dbReference type="PANTHER" id="PTHR45710">
    <property type="entry name" value="C-TYPE LECTIN DOMAIN-CONTAINING PROTEIN 180"/>
    <property type="match status" value="1"/>
</dbReference>
<protein>
    <recommendedName>
        <fullName evidence="4">C-type lectin domain-containing protein</fullName>
    </recommendedName>
</protein>
<dbReference type="PROSITE" id="PS50041">
    <property type="entry name" value="C_TYPE_LECTIN_2"/>
    <property type="match status" value="1"/>
</dbReference>
<name>A0A3M0KFJ9_HIRRU</name>